<keyword evidence="4" id="KW-1185">Reference proteome</keyword>
<feature type="region of interest" description="Disordered" evidence="1">
    <location>
        <begin position="1"/>
        <end position="21"/>
    </location>
</feature>
<feature type="compositionally biased region" description="Basic residues" evidence="1">
    <location>
        <begin position="8"/>
        <end position="20"/>
    </location>
</feature>
<dbReference type="InterPro" id="IPR031315">
    <property type="entry name" value="LNS2/PITP"/>
</dbReference>
<reference evidence="3 4" key="1">
    <citation type="journal article" date="2024" name="BMC Biol.">
        <title>Comparative genomics of Ascetosporea gives new insight into the evolutionary basis for animal parasitism in Rhizaria.</title>
        <authorList>
            <person name="Hiltunen Thoren M."/>
            <person name="Onut-Brannstrom I."/>
            <person name="Alfjorden A."/>
            <person name="Peckova H."/>
            <person name="Swords F."/>
            <person name="Hooper C."/>
            <person name="Holzer A.S."/>
            <person name="Bass D."/>
            <person name="Burki F."/>
        </authorList>
    </citation>
    <scope>NUCLEOTIDE SEQUENCE [LARGE SCALE GENOMIC DNA]</scope>
    <source>
        <strain evidence="3">20-A016</strain>
    </source>
</reference>
<feature type="non-terminal residue" evidence="3">
    <location>
        <position position="1"/>
    </location>
</feature>
<evidence type="ECO:0000256" key="1">
    <source>
        <dbReference type="SAM" id="MobiDB-lite"/>
    </source>
</evidence>
<evidence type="ECO:0000313" key="4">
    <source>
        <dbReference type="Proteomes" id="UP001439008"/>
    </source>
</evidence>
<dbReference type="InterPro" id="IPR036412">
    <property type="entry name" value="HAD-like_sf"/>
</dbReference>
<organism evidence="3 4">
    <name type="scientific">Bonamia ostreae</name>
    <dbReference type="NCBI Taxonomy" id="126728"/>
    <lineage>
        <taxon>Eukaryota</taxon>
        <taxon>Sar</taxon>
        <taxon>Rhizaria</taxon>
        <taxon>Endomyxa</taxon>
        <taxon>Ascetosporea</taxon>
        <taxon>Haplosporida</taxon>
        <taxon>Bonamia</taxon>
    </lineage>
</organism>
<comment type="caution">
    <text evidence="3">The sequence shown here is derived from an EMBL/GenBank/DDBJ whole genome shotgun (WGS) entry which is preliminary data.</text>
</comment>
<dbReference type="InterPro" id="IPR026058">
    <property type="entry name" value="LIPIN"/>
</dbReference>
<dbReference type="Proteomes" id="UP001439008">
    <property type="component" value="Unassembled WGS sequence"/>
</dbReference>
<sequence length="169" mass="19307">PKTTQKNTKTKKRKHKKRSIRPTSDQIFSLNLRKGANIARFAVHSALQGTQIIEAAIYLWDEDARIVVSDIDGTITKSDMLGFILPNFGRSWEQPDVARLFRSVHENGYNIVYLTARLISLTEMTRRYLFGLDQSGGEQLPVGPILTFPMGFISAYRRDHISQPQVLRF</sequence>
<proteinExistence type="predicted"/>
<dbReference type="PANTHER" id="PTHR12181">
    <property type="entry name" value="LIPIN"/>
    <property type="match status" value="1"/>
</dbReference>
<dbReference type="PANTHER" id="PTHR12181:SF12">
    <property type="entry name" value="PHOSPHATIDATE PHOSPHATASE"/>
    <property type="match status" value="1"/>
</dbReference>
<feature type="non-terminal residue" evidence="3">
    <location>
        <position position="169"/>
    </location>
</feature>
<evidence type="ECO:0000313" key="3">
    <source>
        <dbReference type="EMBL" id="MES1923548.1"/>
    </source>
</evidence>
<dbReference type="InterPro" id="IPR013209">
    <property type="entry name" value="LNS2"/>
</dbReference>
<dbReference type="InterPro" id="IPR023214">
    <property type="entry name" value="HAD_sf"/>
</dbReference>
<dbReference type="SUPFAM" id="SSF56784">
    <property type="entry name" value="HAD-like"/>
    <property type="match status" value="1"/>
</dbReference>
<dbReference type="Gene3D" id="3.40.50.1000">
    <property type="entry name" value="HAD superfamily/HAD-like"/>
    <property type="match status" value="1"/>
</dbReference>
<dbReference type="EMBL" id="JBDODL010006821">
    <property type="protein sequence ID" value="MES1923548.1"/>
    <property type="molecule type" value="Genomic_DNA"/>
</dbReference>
<dbReference type="Pfam" id="PF08235">
    <property type="entry name" value="LNS2"/>
    <property type="match status" value="1"/>
</dbReference>
<feature type="domain" description="LNS2/PITP" evidence="2">
    <location>
        <begin position="66"/>
        <end position="169"/>
    </location>
</feature>
<gene>
    <name evidence="3" type="ORF">MHBO_005137</name>
</gene>
<name>A0ABV2AV69_9EUKA</name>
<dbReference type="SMART" id="SM00775">
    <property type="entry name" value="LNS2"/>
    <property type="match status" value="1"/>
</dbReference>
<accession>A0ABV2AV69</accession>
<protein>
    <recommendedName>
        <fullName evidence="2">LNS2/PITP domain-containing protein</fullName>
    </recommendedName>
</protein>
<evidence type="ECO:0000259" key="2">
    <source>
        <dbReference type="SMART" id="SM00775"/>
    </source>
</evidence>